<organism evidence="1 2">
    <name type="scientific">Phenylobacterium montanum</name>
    <dbReference type="NCBI Taxonomy" id="2823693"/>
    <lineage>
        <taxon>Bacteria</taxon>
        <taxon>Pseudomonadati</taxon>
        <taxon>Pseudomonadota</taxon>
        <taxon>Alphaproteobacteria</taxon>
        <taxon>Caulobacterales</taxon>
        <taxon>Caulobacteraceae</taxon>
        <taxon>Phenylobacterium</taxon>
    </lineage>
</organism>
<accession>A0A975IV71</accession>
<dbReference type="Proteomes" id="UP000676409">
    <property type="component" value="Chromosome"/>
</dbReference>
<gene>
    <name evidence="1" type="ORF">KCG34_25140</name>
</gene>
<protein>
    <submittedName>
        <fullName evidence="1">Uncharacterized protein</fullName>
    </submittedName>
</protein>
<proteinExistence type="predicted"/>
<evidence type="ECO:0000313" key="1">
    <source>
        <dbReference type="EMBL" id="QUD88274.1"/>
    </source>
</evidence>
<reference evidence="1" key="1">
    <citation type="submission" date="2021-04" db="EMBL/GenBank/DDBJ databases">
        <title>The complete genome sequence of Caulobacter sp. S6.</title>
        <authorList>
            <person name="Tang Y."/>
            <person name="Ouyang W."/>
            <person name="Liu Q."/>
            <person name="Huang B."/>
            <person name="Guo Z."/>
            <person name="Lei P."/>
        </authorList>
    </citation>
    <scope>NUCLEOTIDE SEQUENCE</scope>
    <source>
        <strain evidence="1">S6</strain>
    </source>
</reference>
<sequence length="172" mass="19060">MSVVNASADEGNSLVPMALANGDSWFRLTIASYQFPQITDDEWDSNWLVIDGSARLNGKEWRFRDPCLTTFEAVNLATWMEACAQGTAKEPYCAFTEPNLQFDLVDAQTMRVSFALESAPPWAKQGDDWTKHGFNLSVGPALVRAASELRRQLQNFPVRGGRTRGEPATTLG</sequence>
<keyword evidence="2" id="KW-1185">Reference proteome</keyword>
<dbReference type="Pfam" id="PF24716">
    <property type="entry name" value="WapI"/>
    <property type="match status" value="1"/>
</dbReference>
<dbReference type="InterPro" id="IPR056510">
    <property type="entry name" value="WapI"/>
</dbReference>
<evidence type="ECO:0000313" key="2">
    <source>
        <dbReference type="Proteomes" id="UP000676409"/>
    </source>
</evidence>
<dbReference type="RefSeq" id="WP_211938325.1">
    <property type="nucleotide sequence ID" value="NZ_CP073078.1"/>
</dbReference>
<dbReference type="EMBL" id="CP073078">
    <property type="protein sequence ID" value="QUD88274.1"/>
    <property type="molecule type" value="Genomic_DNA"/>
</dbReference>
<dbReference type="AlphaFoldDB" id="A0A975IV71"/>
<name>A0A975IV71_9CAUL</name>
<dbReference type="KEGG" id="caul:KCG34_25140"/>